<gene>
    <name evidence="4" type="ORF">A9B99_02465</name>
</gene>
<dbReference type="Pfam" id="PF04266">
    <property type="entry name" value="ASCH"/>
    <property type="match status" value="1"/>
</dbReference>
<feature type="active site" description="Proton donor" evidence="2">
    <location>
        <position position="73"/>
    </location>
</feature>
<dbReference type="GO" id="GO:0016813">
    <property type="term" value="F:hydrolase activity, acting on carbon-nitrogen (but not peptide) bonds, in linear amidines"/>
    <property type="evidence" value="ECO:0007669"/>
    <property type="project" value="UniProtKB-UniRule"/>
</dbReference>
<dbReference type="GO" id="GO:0005829">
    <property type="term" value="C:cytosol"/>
    <property type="evidence" value="ECO:0007669"/>
    <property type="project" value="TreeGrafter"/>
</dbReference>
<dbReference type="RefSeq" id="WP_064594271.1">
    <property type="nucleotide sequence ID" value="NZ_CP134782.1"/>
</dbReference>
<evidence type="ECO:0000256" key="1">
    <source>
        <dbReference type="ARBA" id="ARBA00022801"/>
    </source>
</evidence>
<evidence type="ECO:0000313" key="4">
    <source>
        <dbReference type="EMBL" id="OAT78608.1"/>
    </source>
</evidence>
<accession>A0A1B7L8F4</accession>
<comment type="similarity">
    <text evidence="2">Belongs to the N(4)-acetylcytidine amidohydrolase family.</text>
</comment>
<dbReference type="EMBL" id="LYRP01000001">
    <property type="protein sequence ID" value="OAT78608.1"/>
    <property type="molecule type" value="Genomic_DNA"/>
</dbReference>
<dbReference type="PANTHER" id="PTHR38088">
    <property type="entry name" value="UCP029143 FAMILY PROTEIN"/>
    <property type="match status" value="1"/>
</dbReference>
<dbReference type="Proteomes" id="UP000078225">
    <property type="component" value="Unassembled WGS sequence"/>
</dbReference>
<evidence type="ECO:0000259" key="3">
    <source>
        <dbReference type="SMART" id="SM01022"/>
    </source>
</evidence>
<dbReference type="HAMAP" id="MF_00684">
    <property type="entry name" value="ac4C_amidohydr"/>
    <property type="match status" value="1"/>
</dbReference>
<dbReference type="SUPFAM" id="SSF88697">
    <property type="entry name" value="PUA domain-like"/>
    <property type="match status" value="1"/>
</dbReference>
<organism evidence="4 5">
    <name type="scientific">Mangrovibacter phragmitis</name>
    <dbReference type="NCBI Taxonomy" id="1691903"/>
    <lineage>
        <taxon>Bacteria</taxon>
        <taxon>Pseudomonadati</taxon>
        <taxon>Pseudomonadota</taxon>
        <taxon>Gammaproteobacteria</taxon>
        <taxon>Enterobacterales</taxon>
        <taxon>Enterobacteriaceae</taxon>
        <taxon>Mangrovibacter</taxon>
    </lineage>
</organism>
<feature type="active site" description="Proton acceptor" evidence="2">
    <location>
        <position position="20"/>
    </location>
</feature>
<evidence type="ECO:0000256" key="2">
    <source>
        <dbReference type="HAMAP-Rule" id="MF_00684"/>
    </source>
</evidence>
<dbReference type="Gene3D" id="2.30.130.30">
    <property type="entry name" value="Hypothetical protein"/>
    <property type="match status" value="1"/>
</dbReference>
<protein>
    <recommendedName>
        <fullName evidence="2">N(4)-acetylcytidine amidohydrolase</fullName>
        <shortName evidence="2">ac4C amidohydrolase</shortName>
        <ecNumber evidence="2">3.5.1.135</ecNumber>
    </recommendedName>
</protein>
<dbReference type="InterPro" id="IPR007374">
    <property type="entry name" value="ASCH_domain"/>
</dbReference>
<keyword evidence="5" id="KW-1185">Reference proteome</keyword>
<comment type="catalytic activity">
    <reaction evidence="2">
        <text>N(4)-acetyl-2'-deoxycytidine + H2O = 2'-deoxycytidine + acetate + H(+)</text>
        <dbReference type="Rhea" id="RHEA:62936"/>
        <dbReference type="ChEBI" id="CHEBI:15377"/>
        <dbReference type="ChEBI" id="CHEBI:15378"/>
        <dbReference type="ChEBI" id="CHEBI:15698"/>
        <dbReference type="ChEBI" id="CHEBI:30089"/>
        <dbReference type="ChEBI" id="CHEBI:146133"/>
        <dbReference type="EC" id="3.5.1.135"/>
    </reaction>
</comment>
<comment type="caution">
    <text evidence="4">The sequence shown here is derived from an EMBL/GenBank/DDBJ whole genome shotgun (WGS) entry which is preliminary data.</text>
</comment>
<feature type="domain" description="ASCH" evidence="3">
    <location>
        <begin position="5"/>
        <end position="103"/>
    </location>
</feature>
<dbReference type="CDD" id="cd06552">
    <property type="entry name" value="ASCH_yqfb_like"/>
    <property type="match status" value="1"/>
</dbReference>
<dbReference type="OrthoDB" id="8590202at2"/>
<dbReference type="STRING" id="1691903.A9B99_02465"/>
<proteinExistence type="inferred from homology"/>
<dbReference type="InterPro" id="IPR008314">
    <property type="entry name" value="AC4CH"/>
</dbReference>
<comment type="catalytic activity">
    <reaction evidence="2">
        <text>N(4)-acetylcytosine + H2O = cytosine + acetate + H(+)</text>
        <dbReference type="Rhea" id="RHEA:62940"/>
        <dbReference type="ChEBI" id="CHEBI:15377"/>
        <dbReference type="ChEBI" id="CHEBI:15378"/>
        <dbReference type="ChEBI" id="CHEBI:16040"/>
        <dbReference type="ChEBI" id="CHEBI:30089"/>
        <dbReference type="ChEBI" id="CHEBI:146134"/>
        <dbReference type="EC" id="3.5.1.135"/>
    </reaction>
</comment>
<evidence type="ECO:0000313" key="5">
    <source>
        <dbReference type="Proteomes" id="UP000078225"/>
    </source>
</evidence>
<dbReference type="SMART" id="SM01022">
    <property type="entry name" value="ASCH"/>
    <property type="match status" value="1"/>
</dbReference>
<reference evidence="5" key="1">
    <citation type="submission" date="2016-05" db="EMBL/GenBank/DDBJ databases">
        <authorList>
            <person name="Behera P."/>
            <person name="Vaishampayan P."/>
            <person name="Singh N."/>
            <person name="Raina V."/>
            <person name="Suar M."/>
            <person name="Pattnaik A."/>
            <person name="Rastogi G."/>
        </authorList>
    </citation>
    <scope>NUCLEOTIDE SEQUENCE [LARGE SCALE GENOMIC DNA]</scope>
    <source>
        <strain evidence="5">MP23</strain>
    </source>
</reference>
<dbReference type="PANTHER" id="PTHR38088:SF2">
    <property type="entry name" value="UCP029143 FAMILY PROTEIN"/>
    <property type="match status" value="1"/>
</dbReference>
<keyword evidence="1 2" id="KW-0378">Hydrolase</keyword>
<feature type="active site" description="Nucleophile" evidence="2">
    <location>
        <position position="23"/>
    </location>
</feature>
<comment type="catalytic activity">
    <reaction evidence="2">
        <text>N(4)-acetylcytidine + H2O = cytidine + acetate + H(+)</text>
        <dbReference type="Rhea" id="RHEA:62932"/>
        <dbReference type="ChEBI" id="CHEBI:15377"/>
        <dbReference type="ChEBI" id="CHEBI:15378"/>
        <dbReference type="ChEBI" id="CHEBI:17562"/>
        <dbReference type="ChEBI" id="CHEBI:30089"/>
        <dbReference type="ChEBI" id="CHEBI:70989"/>
        <dbReference type="EC" id="3.5.1.135"/>
    </reaction>
</comment>
<dbReference type="InterPro" id="IPR015947">
    <property type="entry name" value="PUA-like_sf"/>
</dbReference>
<dbReference type="NCBIfam" id="NF003443">
    <property type="entry name" value="PRK04980.1"/>
    <property type="match status" value="1"/>
</dbReference>
<name>A0A1B7L8F4_9ENTR</name>
<sequence>MKPDITFYRRFAADILSDKKIITIRDKTESHFHPGEQLRVGYEDDSSIFCTIEVISVVPVAPGDLTNDHARQENMSLAELQDVISQIYPGEQQLYVISFRRIDEG</sequence>
<dbReference type="AlphaFoldDB" id="A0A1B7L8F4"/>
<comment type="function">
    <text evidence="2">Catalyzes the hydrolysis of N(4)-acetylcytidine (ac4C).</text>
</comment>
<dbReference type="PIRSF" id="PIRSF029143">
    <property type="entry name" value="UCP029143"/>
    <property type="match status" value="1"/>
</dbReference>
<dbReference type="EC" id="3.5.1.135" evidence="2"/>